<dbReference type="RefSeq" id="WP_093529556.1">
    <property type="nucleotide sequence ID" value="NZ_FLZS01000003.1"/>
</dbReference>
<name>A0A1C3SRW1_STRMC</name>
<dbReference type="InterPro" id="IPR026001">
    <property type="entry name" value="Abi-like_C"/>
</dbReference>
<dbReference type="EMBL" id="PEBM01000060">
    <property type="protein sequence ID" value="PHV55705.1"/>
    <property type="molecule type" value="Genomic_DNA"/>
</dbReference>
<evidence type="ECO:0000313" key="1">
    <source>
        <dbReference type="EMBL" id="PHV55705.1"/>
    </source>
</evidence>
<reference evidence="1 2" key="1">
    <citation type="submission" date="2017-10" db="EMBL/GenBank/DDBJ databases">
        <title>Whole-genome sequence of three Streptococcus macedonicus strains isolated from Italian cheeses of the Veneto region.</title>
        <authorList>
            <person name="Treu L."/>
            <person name="De Diego-Diaz B."/>
            <person name="Papadimitriou K."/>
            <person name="Tsakalidou E."/>
            <person name="Corich V."/>
            <person name="Giacomini A."/>
        </authorList>
    </citation>
    <scope>NUCLEOTIDE SEQUENCE [LARGE SCALE GENOMIC DNA]</scope>
    <source>
        <strain evidence="1 2">27MV</strain>
    </source>
</reference>
<protein>
    <submittedName>
        <fullName evidence="1">Uncharacterized protein</fullName>
    </submittedName>
</protein>
<dbReference type="Proteomes" id="UP000222913">
    <property type="component" value="Unassembled WGS sequence"/>
</dbReference>
<sequence length="308" mass="34840">MEDESYSILNQRAIIDLLIQGDLFPYMTGSEIQDIGKKFGVSYEGGSRWQILQSILFSLHENGKTSDFFYYYLFKMNITSAVRKVIDGNINAKPKYTEVEEIVEESEQNNKAIANILRADLINRINLELSVSDKKLIVLNDKIAIINSKETPKVLVDPAEIMNIGYVQKILNNAKKDLLNNDLDSVVTKSRTIIETVFIAILRKHQIAFKENGDIGRYRSLVNETLGMKPDNRWDKNVSSLISGLNKIVDSITTMRNINSDSHGSSNRVKINEAEAELILNSAVNISVYYLRVDGRKEKNSVNITKTS</sequence>
<dbReference type="Pfam" id="PF14355">
    <property type="entry name" value="Abi_C"/>
    <property type="match status" value="1"/>
</dbReference>
<comment type="caution">
    <text evidence="1">The sequence shown here is derived from an EMBL/GenBank/DDBJ whole genome shotgun (WGS) entry which is preliminary data.</text>
</comment>
<proteinExistence type="predicted"/>
<evidence type="ECO:0000313" key="2">
    <source>
        <dbReference type="Proteomes" id="UP000222913"/>
    </source>
</evidence>
<dbReference type="AlphaFoldDB" id="A0A1C3SRW1"/>
<gene>
    <name evidence="1" type="ORF">CS010_09755</name>
</gene>
<organism evidence="1 2">
    <name type="scientific">Streptococcus macedonicus</name>
    <name type="common">Streptococcus gallolyticus macedonicus</name>
    <dbReference type="NCBI Taxonomy" id="59310"/>
    <lineage>
        <taxon>Bacteria</taxon>
        <taxon>Bacillati</taxon>
        <taxon>Bacillota</taxon>
        <taxon>Bacilli</taxon>
        <taxon>Lactobacillales</taxon>
        <taxon>Streptococcaceae</taxon>
        <taxon>Streptococcus</taxon>
    </lineage>
</organism>
<accession>A0A1C3SRW1</accession>